<comment type="function">
    <text evidence="7 9">Binds directly to 23S rRNA. Might be involved in E site tRNA release.</text>
</comment>
<evidence type="ECO:0000256" key="4">
    <source>
        <dbReference type="ARBA" id="ARBA00022884"/>
    </source>
</evidence>
<dbReference type="CDD" id="cd00403">
    <property type="entry name" value="Ribosomal_L1"/>
    <property type="match status" value="1"/>
</dbReference>
<dbReference type="PROSITE" id="PS01199">
    <property type="entry name" value="RIBOSOMAL_L1"/>
    <property type="match status" value="1"/>
</dbReference>
<keyword evidence="6 9" id="KW-0687">Ribonucleoprotein</keyword>
<keyword evidence="3 9" id="KW-0699">rRNA-binding</keyword>
<dbReference type="RefSeq" id="YP_009391732.1">
    <property type="nucleotide sequence ID" value="NC_035259.1"/>
</dbReference>
<organism evidence="11">
    <name type="scientific">Laurenciella marilzae</name>
    <dbReference type="NCBI Taxonomy" id="1413812"/>
    <lineage>
        <taxon>Eukaryota</taxon>
        <taxon>Rhodophyta</taxon>
        <taxon>Florideophyceae</taxon>
        <taxon>Rhodymeniophycidae</taxon>
        <taxon>Ceramiales</taxon>
        <taxon>Rhodomelaceae</taxon>
        <taxon>Laurencieae</taxon>
        <taxon>Laurenciella</taxon>
    </lineage>
</organism>
<dbReference type="EMBL" id="MF101410">
    <property type="protein sequence ID" value="ARW59876.1"/>
    <property type="molecule type" value="Genomic_DNA"/>
</dbReference>
<evidence type="ECO:0000256" key="1">
    <source>
        <dbReference type="ARBA" id="ARBA00010531"/>
    </source>
</evidence>
<keyword evidence="4 9" id="KW-0694">RNA-binding</keyword>
<evidence type="ECO:0000256" key="9">
    <source>
        <dbReference type="HAMAP-Rule" id="MF_01318"/>
    </source>
</evidence>
<name>A0A1Z1M1F9_9FLOR</name>
<evidence type="ECO:0000256" key="6">
    <source>
        <dbReference type="ARBA" id="ARBA00023274"/>
    </source>
</evidence>
<gene>
    <name evidence="9 11" type="primary">rpl1</name>
</gene>
<geneLocation type="chloroplast" evidence="11"/>
<comment type="similarity">
    <text evidence="1 9 10">Belongs to the universal ribosomal protein uL1 family.</text>
</comment>
<dbReference type="PANTHER" id="PTHR36427:SF3">
    <property type="entry name" value="LARGE RIBOSOMAL SUBUNIT PROTEIN UL1M"/>
    <property type="match status" value="1"/>
</dbReference>
<evidence type="ECO:0000256" key="2">
    <source>
        <dbReference type="ARBA" id="ARBA00011838"/>
    </source>
</evidence>
<dbReference type="NCBIfam" id="TIGR01169">
    <property type="entry name" value="rplA_bact"/>
    <property type="match status" value="1"/>
</dbReference>
<dbReference type="Gene3D" id="3.40.50.790">
    <property type="match status" value="1"/>
</dbReference>
<dbReference type="Pfam" id="PF00687">
    <property type="entry name" value="Ribosomal_L1"/>
    <property type="match status" value="1"/>
</dbReference>
<dbReference type="GO" id="GO:0019843">
    <property type="term" value="F:rRNA binding"/>
    <property type="evidence" value="ECO:0007669"/>
    <property type="project" value="UniProtKB-UniRule"/>
</dbReference>
<dbReference type="PANTHER" id="PTHR36427">
    <property type="entry name" value="54S RIBOSOMAL PROTEIN L1, MITOCHONDRIAL"/>
    <property type="match status" value="1"/>
</dbReference>
<dbReference type="InterPro" id="IPR005878">
    <property type="entry name" value="Ribosom_uL1_bac-type"/>
</dbReference>
<dbReference type="SUPFAM" id="SSF56808">
    <property type="entry name" value="Ribosomal protein L1"/>
    <property type="match status" value="1"/>
</dbReference>
<dbReference type="Gene3D" id="3.30.190.20">
    <property type="match status" value="1"/>
</dbReference>
<dbReference type="InterPro" id="IPR016095">
    <property type="entry name" value="Ribosomal_uL1_3-a/b-sand"/>
</dbReference>
<dbReference type="GO" id="GO:0006412">
    <property type="term" value="P:translation"/>
    <property type="evidence" value="ECO:0007669"/>
    <property type="project" value="UniProtKB-UniRule"/>
</dbReference>
<dbReference type="InterPro" id="IPR023673">
    <property type="entry name" value="Ribosomal_uL1_CS"/>
</dbReference>
<evidence type="ECO:0000256" key="5">
    <source>
        <dbReference type="ARBA" id="ARBA00022980"/>
    </source>
</evidence>
<evidence type="ECO:0000313" key="11">
    <source>
        <dbReference type="EMBL" id="ARW59876.1"/>
    </source>
</evidence>
<sequence>MSKRSRRFIKILQNLDKSLLYSPEEAINLLKDFSCVKFIETLEVHISLGLDPKYADQQLRSTVILPKGSGKVVKVAVITQGEKVNEALSAGADIVGSEDLIQQIFEGNLNFDKLIATPDVMLLIAKLGRVLGPRGLMPSPKSGTVTNDLKNAINEFKSGKLEYKVDRTGIVHVPIGKLGFSINDLLLNLKALQDSIDKNRPSGSKGKYWKSLYLSSTMGPGIPVDISLLRDFKTV</sequence>
<comment type="subcellular location">
    <subcellularLocation>
        <location evidence="9">Plastid</location>
        <location evidence="9">Chloroplast</location>
    </subcellularLocation>
</comment>
<evidence type="ECO:0000256" key="3">
    <source>
        <dbReference type="ARBA" id="ARBA00022730"/>
    </source>
</evidence>
<keyword evidence="5 9" id="KW-0689">Ribosomal protein</keyword>
<dbReference type="GO" id="GO:0015934">
    <property type="term" value="C:large ribosomal subunit"/>
    <property type="evidence" value="ECO:0007669"/>
    <property type="project" value="InterPro"/>
</dbReference>
<dbReference type="GO" id="GO:0003735">
    <property type="term" value="F:structural constituent of ribosome"/>
    <property type="evidence" value="ECO:0007669"/>
    <property type="project" value="InterPro"/>
</dbReference>
<dbReference type="HAMAP" id="MF_01318_B">
    <property type="entry name" value="Ribosomal_uL1_B"/>
    <property type="match status" value="1"/>
</dbReference>
<dbReference type="FunFam" id="3.40.50.790:FF:000001">
    <property type="entry name" value="50S ribosomal protein L1"/>
    <property type="match status" value="1"/>
</dbReference>
<proteinExistence type="inferred from homology"/>
<evidence type="ECO:0000256" key="8">
    <source>
        <dbReference type="ARBA" id="ARBA00035205"/>
    </source>
</evidence>
<accession>A0A1Z1M1F9</accession>
<keyword evidence="11" id="KW-0934">Plastid</keyword>
<dbReference type="AlphaFoldDB" id="A0A1Z1M1F9"/>
<dbReference type="InterPro" id="IPR002143">
    <property type="entry name" value="Ribosomal_uL1"/>
</dbReference>
<dbReference type="InterPro" id="IPR023674">
    <property type="entry name" value="Ribosomal_uL1-like"/>
</dbReference>
<reference evidence="11" key="1">
    <citation type="journal article" date="2017" name="J. Phycol.">
        <title>Analysis of chloroplast genomes and a supermatrix inform reclassification of the Rhodomelaceae (Rhodophyta).</title>
        <authorList>
            <person name="Diaz-Tapia P."/>
            <person name="Maggs C.A."/>
            <person name="West J.A."/>
            <person name="Verbruggen H."/>
        </authorList>
    </citation>
    <scope>NUCLEOTIDE SEQUENCE</scope>
    <source>
        <strain evidence="11">HV1501</strain>
    </source>
</reference>
<evidence type="ECO:0000256" key="7">
    <source>
        <dbReference type="ARBA" id="ARBA00025388"/>
    </source>
</evidence>
<evidence type="ECO:0000256" key="10">
    <source>
        <dbReference type="RuleBase" id="RU000659"/>
    </source>
</evidence>
<dbReference type="GO" id="GO:0009507">
    <property type="term" value="C:chloroplast"/>
    <property type="evidence" value="ECO:0007669"/>
    <property type="project" value="UniProtKB-SubCell"/>
</dbReference>
<dbReference type="InterPro" id="IPR028364">
    <property type="entry name" value="Ribosomal_uL1/biogenesis"/>
</dbReference>
<keyword evidence="11" id="KW-0150">Chloroplast</keyword>
<protein>
    <recommendedName>
        <fullName evidence="8 9">Large ribosomal subunit protein uL1c</fullName>
    </recommendedName>
</protein>
<dbReference type="GeneID" id="33348129"/>
<dbReference type="PIRSF" id="PIRSF002155">
    <property type="entry name" value="Ribosomal_L1"/>
    <property type="match status" value="1"/>
</dbReference>
<comment type="subunit">
    <text evidence="2 9">Part of the 50S ribosomal subunit.</text>
</comment>